<feature type="non-terminal residue" evidence="1">
    <location>
        <position position="59"/>
    </location>
</feature>
<gene>
    <name evidence="1" type="ORF">KI387_011608</name>
</gene>
<evidence type="ECO:0000313" key="1">
    <source>
        <dbReference type="EMBL" id="KAH9300025.1"/>
    </source>
</evidence>
<feature type="non-terminal residue" evidence="1">
    <location>
        <position position="1"/>
    </location>
</feature>
<comment type="caution">
    <text evidence="1">The sequence shown here is derived from an EMBL/GenBank/DDBJ whole genome shotgun (WGS) entry which is preliminary data.</text>
</comment>
<name>A0AA38FFF4_TAXCH</name>
<keyword evidence="2" id="KW-1185">Reference proteome</keyword>
<dbReference type="AlphaFoldDB" id="A0AA38FFF4"/>
<dbReference type="EMBL" id="JAHRHJ020000009">
    <property type="protein sequence ID" value="KAH9300025.1"/>
    <property type="molecule type" value="Genomic_DNA"/>
</dbReference>
<sequence length="59" mass="6412">GIPESNHGHYLWGCHGSHYLHGYLIQWDPVPEPTLSPVLVLEPDLALESMPMPVVGPAG</sequence>
<proteinExistence type="predicted"/>
<accession>A0AA38FFF4</accession>
<organism evidence="1 2">
    <name type="scientific">Taxus chinensis</name>
    <name type="common">Chinese yew</name>
    <name type="synonym">Taxus wallichiana var. chinensis</name>
    <dbReference type="NCBI Taxonomy" id="29808"/>
    <lineage>
        <taxon>Eukaryota</taxon>
        <taxon>Viridiplantae</taxon>
        <taxon>Streptophyta</taxon>
        <taxon>Embryophyta</taxon>
        <taxon>Tracheophyta</taxon>
        <taxon>Spermatophyta</taxon>
        <taxon>Pinopsida</taxon>
        <taxon>Pinidae</taxon>
        <taxon>Conifers II</taxon>
        <taxon>Cupressales</taxon>
        <taxon>Taxaceae</taxon>
        <taxon>Taxus</taxon>
    </lineage>
</organism>
<reference evidence="1 2" key="1">
    <citation type="journal article" date="2021" name="Nat. Plants">
        <title>The Taxus genome provides insights into paclitaxel biosynthesis.</title>
        <authorList>
            <person name="Xiong X."/>
            <person name="Gou J."/>
            <person name="Liao Q."/>
            <person name="Li Y."/>
            <person name="Zhou Q."/>
            <person name="Bi G."/>
            <person name="Li C."/>
            <person name="Du R."/>
            <person name="Wang X."/>
            <person name="Sun T."/>
            <person name="Guo L."/>
            <person name="Liang H."/>
            <person name="Lu P."/>
            <person name="Wu Y."/>
            <person name="Zhang Z."/>
            <person name="Ro D.K."/>
            <person name="Shang Y."/>
            <person name="Huang S."/>
            <person name="Yan J."/>
        </authorList>
    </citation>
    <scope>NUCLEOTIDE SEQUENCE [LARGE SCALE GENOMIC DNA]</scope>
    <source>
        <strain evidence="1">Ta-2019</strain>
    </source>
</reference>
<dbReference type="Proteomes" id="UP000824469">
    <property type="component" value="Unassembled WGS sequence"/>
</dbReference>
<protein>
    <submittedName>
        <fullName evidence="1">Uncharacterized protein</fullName>
    </submittedName>
</protein>
<evidence type="ECO:0000313" key="2">
    <source>
        <dbReference type="Proteomes" id="UP000824469"/>
    </source>
</evidence>